<dbReference type="STRING" id="596327.PORUE0001_1092"/>
<sequence>MKARQLLGAILLVLAPFSVLSANNVAELGVDSVHLRMGVDAVTFFRNNEYHSDYQLGYTLPGWQLSPTVALEHGKVRLVGGVYSLTLLGAQRYPRGGWYDHMPHWGEKPEKQGSGVHLRPILSLQYRPNDHINVSMGTLLGAKTLALRGVASSIVDQGGALSLVSPLYDPEYSFTRDPAQGAMIQLSYPRFDLEALVDWQGFIFPGETHQEAFSALLSTAYQLHSSDSWKTQLELQATAHHRAGEIQQMSPPDTLHTYLAGATGVTTQYKYASQGTVEGSLHFLDSSLRDGKPEPPLGYGFYGRLAWRHKLLRLVVDATYGYNYYAPYGGPLLSSARTAGDQWRLGIYPALDVPLSGFGDLRLEGALWWNRRTATPSRLSHMLSLTLTFHYDKVFR</sequence>
<proteinExistence type="predicted"/>
<dbReference type="eggNOG" id="ENOG502ZBK8">
    <property type="taxonomic scope" value="Bacteria"/>
</dbReference>
<keyword evidence="3" id="KW-1185">Reference proteome</keyword>
<dbReference type="Proteomes" id="UP000003303">
    <property type="component" value="Unassembled WGS sequence"/>
</dbReference>
<evidence type="ECO:0000313" key="3">
    <source>
        <dbReference type="Proteomes" id="UP000003303"/>
    </source>
</evidence>
<keyword evidence="1" id="KW-0732">Signal</keyword>
<feature type="chain" id="PRO_5002914843" evidence="1">
    <location>
        <begin position="22"/>
        <end position="396"/>
    </location>
</feature>
<comment type="caution">
    <text evidence="2">The sequence shown here is derived from an EMBL/GenBank/DDBJ whole genome shotgun (WGS) entry which is preliminary data.</text>
</comment>
<accession>C2MCY2</accession>
<protein>
    <submittedName>
        <fullName evidence="2">Uncharacterized protein</fullName>
    </submittedName>
</protein>
<name>C2MCY2_9PORP</name>
<dbReference type="AlphaFoldDB" id="C2MCY2"/>
<dbReference type="OrthoDB" id="1111796at2"/>
<evidence type="ECO:0000256" key="1">
    <source>
        <dbReference type="SAM" id="SignalP"/>
    </source>
</evidence>
<organism evidence="2 3">
    <name type="scientific">Porphyromonas uenonis 60-3</name>
    <dbReference type="NCBI Taxonomy" id="596327"/>
    <lineage>
        <taxon>Bacteria</taxon>
        <taxon>Pseudomonadati</taxon>
        <taxon>Bacteroidota</taxon>
        <taxon>Bacteroidia</taxon>
        <taxon>Bacteroidales</taxon>
        <taxon>Porphyromonadaceae</taxon>
        <taxon>Porphyromonas</taxon>
    </lineage>
</organism>
<dbReference type="EMBL" id="ACLR01000180">
    <property type="protein sequence ID" value="EEK16436.1"/>
    <property type="molecule type" value="Genomic_DNA"/>
</dbReference>
<reference evidence="2 3" key="1">
    <citation type="submission" date="2009-04" db="EMBL/GenBank/DDBJ databases">
        <authorList>
            <person name="Sebastian Y."/>
            <person name="Madupu R."/>
            <person name="Durkin A.S."/>
            <person name="Torralba M."/>
            <person name="Methe B."/>
            <person name="Sutton G.G."/>
            <person name="Strausberg R.L."/>
            <person name="Nelson K.E."/>
        </authorList>
    </citation>
    <scope>NUCLEOTIDE SEQUENCE [LARGE SCALE GENOMIC DNA]</scope>
    <source>
        <strain evidence="2 3">60-3</strain>
    </source>
</reference>
<feature type="signal peptide" evidence="1">
    <location>
        <begin position="1"/>
        <end position="21"/>
    </location>
</feature>
<evidence type="ECO:0000313" key="2">
    <source>
        <dbReference type="EMBL" id="EEK16436.1"/>
    </source>
</evidence>
<gene>
    <name evidence="2" type="ORF">PORUE0001_1092</name>
</gene>